<accession>A0A100XY15</accession>
<name>A0A100XY15_9EURY</name>
<organism evidence="1 2">
    <name type="scientific">Thermococcus celericrescens</name>
    <dbReference type="NCBI Taxonomy" id="227598"/>
    <lineage>
        <taxon>Archaea</taxon>
        <taxon>Methanobacteriati</taxon>
        <taxon>Methanobacteriota</taxon>
        <taxon>Thermococci</taxon>
        <taxon>Thermococcales</taxon>
        <taxon>Thermococcaceae</taxon>
        <taxon>Thermococcus</taxon>
    </lineage>
</organism>
<dbReference type="STRING" id="227598.APY94_05340"/>
<keyword evidence="2" id="KW-1185">Reference proteome</keyword>
<proteinExistence type="predicted"/>
<dbReference type="OrthoDB" id="90617at2157"/>
<evidence type="ECO:0000313" key="2">
    <source>
        <dbReference type="Proteomes" id="UP000053462"/>
    </source>
</evidence>
<sequence>MGTEYFLSFIFDKSPEEIERFISSNFKVRLREPDESDRKFMEIERREFLKRGLLKYPVVFIKKGGLWSNNPLETSDESFWPIEYFDLRLFEVGEYSLLELNPQPRSSWMFVKSSDLLDFLKPFMREGFLMVSGYSDGIDLTEIGLKEDDELLLYMELVSIIEKKEEILPSGLTVVKANLLFLEDGLYELVERPGREEKEYVLIKSLEGYKILVSARESDLTDEECYLDLLEDKAWFSLEIVGLVFKRIGRKVEDEFLVKRAEEYFKAQVGDAGGC</sequence>
<dbReference type="RefSeq" id="WP_058938648.1">
    <property type="nucleotide sequence ID" value="NZ_LLYW01000018.1"/>
</dbReference>
<reference evidence="1 2" key="1">
    <citation type="submission" date="2015-10" db="EMBL/GenBank/DDBJ databases">
        <title>Draft genome sequence of Thermococcus celericrescens strain DSM 17994.</title>
        <authorList>
            <person name="Hong S.-J."/>
            <person name="Park C.-E."/>
            <person name="Shin J.-H."/>
        </authorList>
    </citation>
    <scope>NUCLEOTIDE SEQUENCE [LARGE SCALE GENOMIC DNA]</scope>
    <source>
        <strain evidence="1 2">DSM 17994</strain>
    </source>
</reference>
<dbReference type="Proteomes" id="UP000053462">
    <property type="component" value="Unassembled WGS sequence"/>
</dbReference>
<gene>
    <name evidence="1" type="ORF">APY94_05340</name>
</gene>
<dbReference type="EMBL" id="LLYW01000018">
    <property type="protein sequence ID" value="KUH33619.1"/>
    <property type="molecule type" value="Genomic_DNA"/>
</dbReference>
<dbReference type="AlphaFoldDB" id="A0A100XY15"/>
<protein>
    <submittedName>
        <fullName evidence="1">Uncharacterized protein</fullName>
    </submittedName>
</protein>
<evidence type="ECO:0000313" key="1">
    <source>
        <dbReference type="EMBL" id="KUH33619.1"/>
    </source>
</evidence>
<comment type="caution">
    <text evidence="1">The sequence shown here is derived from an EMBL/GenBank/DDBJ whole genome shotgun (WGS) entry which is preliminary data.</text>
</comment>